<name>A0A165MVP7_9APHY</name>
<dbReference type="EMBL" id="KV429093">
    <property type="protein sequence ID" value="KZT66185.1"/>
    <property type="molecule type" value="Genomic_DNA"/>
</dbReference>
<gene>
    <name evidence="1" type="ORF">DAEQUDRAFT_477148</name>
</gene>
<sequence length="136" mass="15061">MQLVLILQQTCVARASNAWPRQGCHQRQPSAHLTTSQRGPPGVLFASTYGILRRERSRRAARIARRVSLSVPRSLNVCPMRHEPSGARADQLHGEPQQLFLGLERSGLALPLWCARRGGAPGGSALRRRGRGRTWP</sequence>
<proteinExistence type="predicted"/>
<reference evidence="1 2" key="1">
    <citation type="journal article" date="2016" name="Mol. Biol. Evol.">
        <title>Comparative Genomics of Early-Diverging Mushroom-Forming Fungi Provides Insights into the Origins of Lignocellulose Decay Capabilities.</title>
        <authorList>
            <person name="Nagy L.G."/>
            <person name="Riley R."/>
            <person name="Tritt A."/>
            <person name="Adam C."/>
            <person name="Daum C."/>
            <person name="Floudas D."/>
            <person name="Sun H."/>
            <person name="Yadav J.S."/>
            <person name="Pangilinan J."/>
            <person name="Larsson K.H."/>
            <person name="Matsuura K."/>
            <person name="Barry K."/>
            <person name="Labutti K."/>
            <person name="Kuo R."/>
            <person name="Ohm R.A."/>
            <person name="Bhattacharya S.S."/>
            <person name="Shirouzu T."/>
            <person name="Yoshinaga Y."/>
            <person name="Martin F.M."/>
            <person name="Grigoriev I.V."/>
            <person name="Hibbett D.S."/>
        </authorList>
    </citation>
    <scope>NUCLEOTIDE SEQUENCE [LARGE SCALE GENOMIC DNA]</scope>
    <source>
        <strain evidence="1 2">L-15889</strain>
    </source>
</reference>
<dbReference type="AlphaFoldDB" id="A0A165MVP7"/>
<keyword evidence="2" id="KW-1185">Reference proteome</keyword>
<evidence type="ECO:0000313" key="1">
    <source>
        <dbReference type="EMBL" id="KZT66185.1"/>
    </source>
</evidence>
<evidence type="ECO:0000313" key="2">
    <source>
        <dbReference type="Proteomes" id="UP000076727"/>
    </source>
</evidence>
<accession>A0A165MVP7</accession>
<dbReference type="Proteomes" id="UP000076727">
    <property type="component" value="Unassembled WGS sequence"/>
</dbReference>
<organism evidence="1 2">
    <name type="scientific">Daedalea quercina L-15889</name>
    <dbReference type="NCBI Taxonomy" id="1314783"/>
    <lineage>
        <taxon>Eukaryota</taxon>
        <taxon>Fungi</taxon>
        <taxon>Dikarya</taxon>
        <taxon>Basidiomycota</taxon>
        <taxon>Agaricomycotina</taxon>
        <taxon>Agaricomycetes</taxon>
        <taxon>Polyporales</taxon>
        <taxon>Fomitopsis</taxon>
    </lineage>
</organism>
<protein>
    <submittedName>
        <fullName evidence="1">Uncharacterized protein</fullName>
    </submittedName>
</protein>